<dbReference type="Pfam" id="PF01373">
    <property type="entry name" value="Glyco_hydro_14"/>
    <property type="match status" value="2"/>
</dbReference>
<dbReference type="GO" id="GO:0000272">
    <property type="term" value="P:polysaccharide catabolic process"/>
    <property type="evidence" value="ECO:0007669"/>
    <property type="project" value="UniProtKB-KW"/>
</dbReference>
<dbReference type="InterPro" id="IPR018238">
    <property type="entry name" value="Glyco_hydro_14_CS"/>
</dbReference>
<dbReference type="PANTHER" id="PTHR31352">
    <property type="entry name" value="BETA-AMYLASE 1, CHLOROPLASTIC"/>
    <property type="match status" value="1"/>
</dbReference>
<comment type="catalytic activity">
    <reaction evidence="1 8">
        <text>Hydrolysis of (1-&gt;4)-alpha-D-glucosidic linkages in polysaccharides so as to remove successive maltose units from the non-reducing ends of the chains.</text>
        <dbReference type="EC" id="3.2.1.2"/>
    </reaction>
</comment>
<dbReference type="InterPro" id="IPR017853">
    <property type="entry name" value="GH"/>
</dbReference>
<evidence type="ECO:0000256" key="5">
    <source>
        <dbReference type="ARBA" id="ARBA00023277"/>
    </source>
</evidence>
<dbReference type="Proteomes" id="UP001489004">
    <property type="component" value="Unassembled WGS sequence"/>
</dbReference>
<comment type="caution">
    <text evidence="10">The sequence shown here is derived from an EMBL/GenBank/DDBJ whole genome shotgun (WGS) entry which is preliminary data.</text>
</comment>
<evidence type="ECO:0000256" key="8">
    <source>
        <dbReference type="RuleBase" id="RU000509"/>
    </source>
</evidence>
<feature type="compositionally biased region" description="Polar residues" evidence="9">
    <location>
        <begin position="524"/>
        <end position="538"/>
    </location>
</feature>
<dbReference type="AlphaFoldDB" id="A0AAW1PIM2"/>
<dbReference type="SUPFAM" id="SSF51445">
    <property type="entry name" value="(Trans)glycosidases"/>
    <property type="match status" value="2"/>
</dbReference>
<dbReference type="PROSITE" id="PS00506">
    <property type="entry name" value="BETA_AMYLASE_1"/>
    <property type="match status" value="1"/>
</dbReference>
<dbReference type="EMBL" id="JALJOR010000011">
    <property type="protein sequence ID" value="KAK9808727.1"/>
    <property type="molecule type" value="Genomic_DNA"/>
</dbReference>
<dbReference type="PANTHER" id="PTHR31352:SF1">
    <property type="entry name" value="BETA-AMYLASE 3, CHLOROPLASTIC"/>
    <property type="match status" value="1"/>
</dbReference>
<feature type="region of interest" description="Disordered" evidence="9">
    <location>
        <begin position="492"/>
        <end position="551"/>
    </location>
</feature>
<keyword evidence="11" id="KW-1185">Reference proteome</keyword>
<name>A0AAW1PIM2_9CHLO</name>
<evidence type="ECO:0000256" key="7">
    <source>
        <dbReference type="ARBA" id="ARBA00023326"/>
    </source>
</evidence>
<dbReference type="Gene3D" id="3.20.20.80">
    <property type="entry name" value="Glycosidases"/>
    <property type="match status" value="2"/>
</dbReference>
<protein>
    <recommendedName>
        <fullName evidence="3 8">Beta-amylase</fullName>
        <ecNumber evidence="3 8">3.2.1.2</ecNumber>
    </recommendedName>
</protein>
<evidence type="ECO:0000256" key="9">
    <source>
        <dbReference type="SAM" id="MobiDB-lite"/>
    </source>
</evidence>
<feature type="region of interest" description="Disordered" evidence="9">
    <location>
        <begin position="767"/>
        <end position="800"/>
    </location>
</feature>
<evidence type="ECO:0000256" key="3">
    <source>
        <dbReference type="ARBA" id="ARBA00012594"/>
    </source>
</evidence>
<dbReference type="InterPro" id="IPR001554">
    <property type="entry name" value="Glyco_hydro_14"/>
</dbReference>
<comment type="similarity">
    <text evidence="2 8">Belongs to the glycosyl hydrolase 14 family.</text>
</comment>
<feature type="compositionally biased region" description="Low complexity" evidence="9">
    <location>
        <begin position="767"/>
        <end position="779"/>
    </location>
</feature>
<evidence type="ECO:0000313" key="11">
    <source>
        <dbReference type="Proteomes" id="UP001489004"/>
    </source>
</evidence>
<keyword evidence="5 8" id="KW-0119">Carbohydrate metabolism</keyword>
<dbReference type="PRINTS" id="PR00750">
    <property type="entry name" value="BETAAMYLASE"/>
</dbReference>
<accession>A0AAW1PIM2</accession>
<proteinExistence type="inferred from homology"/>
<evidence type="ECO:0000256" key="1">
    <source>
        <dbReference type="ARBA" id="ARBA00000546"/>
    </source>
</evidence>
<evidence type="ECO:0000313" key="10">
    <source>
        <dbReference type="EMBL" id="KAK9808727.1"/>
    </source>
</evidence>
<evidence type="ECO:0000256" key="2">
    <source>
        <dbReference type="ARBA" id="ARBA00005652"/>
    </source>
</evidence>
<keyword evidence="4 8" id="KW-0378">Hydrolase</keyword>
<dbReference type="GO" id="GO:0016161">
    <property type="term" value="F:beta-amylase activity"/>
    <property type="evidence" value="ECO:0007669"/>
    <property type="project" value="UniProtKB-EC"/>
</dbReference>
<dbReference type="EC" id="3.2.1.2" evidence="3 8"/>
<sequence>MLVSARIRQVGEGCTGDGPPDPLPVPDGSFPASISPLKRFFDRPVERSGAEQACGIVNEPLALCEEAENEWASVDRHTGSPLKTATLERPPGVRPMVAGATVRSLRSFEDLQQLQKGLLGRNAAPMNGSVLLNGAGPVHLPRTVASSTGVHNSTGEACEPAFMAAPADQGIPVFVMMPLDTVNQEGVFRYASTPWFSRALEALACSGVRGAAIDVWWGAVEKHPGRYDWSGYRQLFELVKSLGLKLQVVMSFHACGGNVGDSAQVPLPKWVLKCGEHDPDLFFTDRPRNNMLGQRNKEYISIFADEAPRALRGRSPMECYTDFMRAFRDAFMDDLGDHIEEVVVGTGPCGELRYPSYVEANGWRFPGVGEFQCFDRRALASLAAAAQQKGHPEWGYGGPHDSGTYNSVPEATDFFRSWGGSWDSPYGHFFLEWYAGNLADHGKRLLKAAAAIFNVNKARRCTISNHQDSTQSLVNTAYASPVRLSNVAEDQQYVTSPTGSHSDEEPSTAGRPPELESDILVTDRSISNLSTMSTSTADSQDDTLEANTRVGGRNADVLGKLDEEAASIPGAAGTQMWGPPLRRPQKSISLVSLYSEEGITALASTRSEDGESRARMQFKDQPGGKPVEVTLKIAGIHWWFRTRSHGAELTAGYHNTDTRNGYNRLVEMCAELGVSMTLTCVEMCDAQHPPEALCGPEGLLRQVRESCAAAGVSLGGENALPVFAPNGVNMLALDRIVYNTSAWAPPLQEEAQLNELMTRNLSSHSLASSRASGSTESLANAGGDRNLVHSGSGGSSTDTIQNQFLKDPRYAPNMALPQSTLPMMRTFTFLRLTPEMVSPAYQGAWMRFMHRMQNNGVRDIDPASLQLRGPAYPSPRKGH</sequence>
<feature type="region of interest" description="Disordered" evidence="9">
    <location>
        <begin position="860"/>
        <end position="879"/>
    </location>
</feature>
<reference evidence="10 11" key="1">
    <citation type="journal article" date="2024" name="Nat. Commun.">
        <title>Phylogenomics reveals the evolutionary origins of lichenization in chlorophyte algae.</title>
        <authorList>
            <person name="Puginier C."/>
            <person name="Libourel C."/>
            <person name="Otte J."/>
            <person name="Skaloud P."/>
            <person name="Haon M."/>
            <person name="Grisel S."/>
            <person name="Petersen M."/>
            <person name="Berrin J.G."/>
            <person name="Delaux P.M."/>
            <person name="Dal Grande F."/>
            <person name="Keller J."/>
        </authorList>
    </citation>
    <scope>NUCLEOTIDE SEQUENCE [LARGE SCALE GENOMIC DNA]</scope>
    <source>
        <strain evidence="10 11">SAG 2043</strain>
    </source>
</reference>
<evidence type="ECO:0000256" key="4">
    <source>
        <dbReference type="ARBA" id="ARBA00022801"/>
    </source>
</evidence>
<evidence type="ECO:0000256" key="6">
    <source>
        <dbReference type="ARBA" id="ARBA00023295"/>
    </source>
</evidence>
<keyword evidence="6 8" id="KW-0326">Glycosidase</keyword>
<keyword evidence="7 8" id="KW-0624">Polysaccharide degradation</keyword>
<gene>
    <name evidence="10" type="ORF">WJX72_002630</name>
</gene>
<organism evidence="10 11">
    <name type="scientific">[Myrmecia] bisecta</name>
    <dbReference type="NCBI Taxonomy" id="41462"/>
    <lineage>
        <taxon>Eukaryota</taxon>
        <taxon>Viridiplantae</taxon>
        <taxon>Chlorophyta</taxon>
        <taxon>core chlorophytes</taxon>
        <taxon>Trebouxiophyceae</taxon>
        <taxon>Trebouxiales</taxon>
        <taxon>Trebouxiaceae</taxon>
        <taxon>Myrmecia</taxon>
    </lineage>
</organism>